<dbReference type="InterPro" id="IPR050078">
    <property type="entry name" value="Ribosomal_L11_MeTrfase_PrmA"/>
</dbReference>
<evidence type="ECO:0000256" key="1">
    <source>
        <dbReference type="ARBA" id="ARBA00022603"/>
    </source>
</evidence>
<protein>
    <submittedName>
        <fullName evidence="3">Methyltransferase domain-containing protein</fullName>
    </submittedName>
</protein>
<dbReference type="InterPro" id="IPR029063">
    <property type="entry name" value="SAM-dependent_MTases_sf"/>
</dbReference>
<dbReference type="CDD" id="cd02440">
    <property type="entry name" value="AdoMet_MTases"/>
    <property type="match status" value="1"/>
</dbReference>
<sequence length="267" mass="30857">MLRAPYRRYETFYIYAFREGHPALRDLDDPDLIGYWEEDGLGVLFFHKAKDELIETLSKKYNLQLEIKDVIPYTQWNEKRIPQPFQIGPFKIAPLWFEGDFDIIFDPSVVFGEGTHPTTTLMLEMSWEFFQEKGLPRGVLDLGCGSGILTLFWAKLGAKVISLDINPLCVKVTKKNLQLNGLEAEVIEGDVRTYPFPAAELYLANLYKGLLLELFERPSFFQAKYHLLSGFTTGMEEEILKGLKNKPVKVVKRKEKENWVSYLLCQS</sequence>
<comment type="caution">
    <text evidence="3">The sequence shown here is derived from an EMBL/GenBank/DDBJ whole genome shotgun (WGS) entry which is preliminary data.</text>
</comment>
<name>A0A832GPM9_9BACT</name>
<dbReference type="SUPFAM" id="SSF53335">
    <property type="entry name" value="S-adenosyl-L-methionine-dependent methyltransferases"/>
    <property type="match status" value="1"/>
</dbReference>
<gene>
    <name evidence="3" type="ORF">ENT73_06245</name>
</gene>
<keyword evidence="2 3" id="KW-0808">Transferase</keyword>
<evidence type="ECO:0000256" key="2">
    <source>
        <dbReference type="ARBA" id="ARBA00022679"/>
    </source>
</evidence>
<organism evidence="3">
    <name type="scientific">Caldimicrobium thiodismutans</name>
    <dbReference type="NCBI Taxonomy" id="1653476"/>
    <lineage>
        <taxon>Bacteria</taxon>
        <taxon>Pseudomonadati</taxon>
        <taxon>Thermodesulfobacteriota</taxon>
        <taxon>Thermodesulfobacteria</taxon>
        <taxon>Thermodesulfobacteriales</taxon>
        <taxon>Thermodesulfobacteriaceae</taxon>
        <taxon>Caldimicrobium</taxon>
    </lineage>
</organism>
<accession>A0A832GPM9</accession>
<keyword evidence="1 3" id="KW-0489">Methyltransferase</keyword>
<evidence type="ECO:0000313" key="3">
    <source>
        <dbReference type="EMBL" id="HGV55662.1"/>
    </source>
</evidence>
<dbReference type="GO" id="GO:0008276">
    <property type="term" value="F:protein methyltransferase activity"/>
    <property type="evidence" value="ECO:0007669"/>
    <property type="project" value="TreeGrafter"/>
</dbReference>
<dbReference type="GO" id="GO:0032259">
    <property type="term" value="P:methylation"/>
    <property type="evidence" value="ECO:0007669"/>
    <property type="project" value="UniProtKB-KW"/>
</dbReference>
<proteinExistence type="predicted"/>
<dbReference type="AlphaFoldDB" id="A0A832GPM9"/>
<reference evidence="3" key="1">
    <citation type="journal article" date="2020" name="mSystems">
        <title>Genome- and Community-Level Interaction Insights into Carbon Utilization and Element Cycling Functions of Hydrothermarchaeota in Hydrothermal Sediment.</title>
        <authorList>
            <person name="Zhou Z."/>
            <person name="Liu Y."/>
            <person name="Xu W."/>
            <person name="Pan J."/>
            <person name="Luo Z.H."/>
            <person name="Li M."/>
        </authorList>
    </citation>
    <scope>NUCLEOTIDE SEQUENCE [LARGE SCALE GENOMIC DNA]</scope>
    <source>
        <strain evidence="3">SpSt-605</strain>
    </source>
</reference>
<dbReference type="Pfam" id="PF06325">
    <property type="entry name" value="PrmA"/>
    <property type="match status" value="1"/>
</dbReference>
<dbReference type="PANTHER" id="PTHR43648:SF1">
    <property type="entry name" value="ELECTRON TRANSFER FLAVOPROTEIN BETA SUBUNIT LYSINE METHYLTRANSFERASE"/>
    <property type="match status" value="1"/>
</dbReference>
<dbReference type="EMBL" id="DSZU01000111">
    <property type="protein sequence ID" value="HGV55662.1"/>
    <property type="molecule type" value="Genomic_DNA"/>
</dbReference>
<dbReference type="Gene3D" id="3.40.50.150">
    <property type="entry name" value="Vaccinia Virus protein VP39"/>
    <property type="match status" value="1"/>
</dbReference>
<dbReference type="PANTHER" id="PTHR43648">
    <property type="entry name" value="ELECTRON TRANSFER FLAVOPROTEIN BETA SUBUNIT LYSINE METHYLTRANSFERASE"/>
    <property type="match status" value="1"/>
</dbReference>